<dbReference type="InterPro" id="IPR003370">
    <property type="entry name" value="Chromate_transpt"/>
</dbReference>
<reference evidence="8" key="1">
    <citation type="submission" date="2022-04" db="EMBL/GenBank/DDBJ databases">
        <title>Whole genome sequence of Sphaerotilus sp. FB-5.</title>
        <authorList>
            <person name="Takeda M."/>
            <person name="Narihara S."/>
            <person name="Akimoto M."/>
            <person name="Akimoto R."/>
            <person name="Nishiyashiki S."/>
            <person name="Murakami T."/>
        </authorList>
    </citation>
    <scope>NUCLEOTIDE SEQUENCE</scope>
    <source>
        <strain evidence="8">FB-5</strain>
    </source>
</reference>
<keyword evidence="6 7" id="KW-0472">Membrane</keyword>
<organism evidence="8 9">
    <name type="scientific">Sphaerotilus microaerophilus</name>
    <dbReference type="NCBI Taxonomy" id="2914710"/>
    <lineage>
        <taxon>Bacteria</taxon>
        <taxon>Pseudomonadati</taxon>
        <taxon>Pseudomonadota</taxon>
        <taxon>Betaproteobacteria</taxon>
        <taxon>Burkholderiales</taxon>
        <taxon>Sphaerotilaceae</taxon>
        <taxon>Sphaerotilus</taxon>
    </lineage>
</organism>
<evidence type="ECO:0000256" key="1">
    <source>
        <dbReference type="ARBA" id="ARBA00004651"/>
    </source>
</evidence>
<dbReference type="InterPro" id="IPR052518">
    <property type="entry name" value="CHR_Transporter"/>
</dbReference>
<evidence type="ECO:0000256" key="2">
    <source>
        <dbReference type="ARBA" id="ARBA00005262"/>
    </source>
</evidence>
<dbReference type="RefSeq" id="WP_251969175.1">
    <property type="nucleotide sequence ID" value="NZ_AP025730.1"/>
</dbReference>
<evidence type="ECO:0000313" key="8">
    <source>
        <dbReference type="EMBL" id="BDI05826.1"/>
    </source>
</evidence>
<proteinExistence type="inferred from homology"/>
<protein>
    <recommendedName>
        <fullName evidence="10">Chromate transporter</fullName>
    </recommendedName>
</protein>
<evidence type="ECO:0008006" key="10">
    <source>
        <dbReference type="Google" id="ProtNLM"/>
    </source>
</evidence>
<dbReference type="Pfam" id="PF02417">
    <property type="entry name" value="Chromate_transp"/>
    <property type="match status" value="1"/>
</dbReference>
<feature type="transmembrane region" description="Helical" evidence="7">
    <location>
        <begin position="151"/>
        <end position="168"/>
    </location>
</feature>
<evidence type="ECO:0000256" key="7">
    <source>
        <dbReference type="SAM" id="Phobius"/>
    </source>
</evidence>
<feature type="transmembrane region" description="Helical" evidence="7">
    <location>
        <begin position="174"/>
        <end position="193"/>
    </location>
</feature>
<sequence length="202" mass="20928">MSDITSPAAEQARAAPASPAELFRVFTRLAMQGFGGVLPIAQRELVERCGWLTQAQFLELLAVGQVLPGPNIVNVALMYGDRCFGWRGALAACSGLLLLPLGVVLAATVLYQQLATQPMVAGALRGMGVVAAGLVIATGSKQLAGLKRHPLGRTVALGYALLTAALVGGLRWPMAAVVLGLGGVAMLHVAWVLRRGAAKGPR</sequence>
<dbReference type="Proteomes" id="UP001057498">
    <property type="component" value="Chromosome"/>
</dbReference>
<feature type="transmembrane region" description="Helical" evidence="7">
    <location>
        <begin position="117"/>
        <end position="139"/>
    </location>
</feature>
<feature type="transmembrane region" description="Helical" evidence="7">
    <location>
        <begin position="88"/>
        <end position="111"/>
    </location>
</feature>
<evidence type="ECO:0000256" key="3">
    <source>
        <dbReference type="ARBA" id="ARBA00022475"/>
    </source>
</evidence>
<comment type="similarity">
    <text evidence="2">Belongs to the chromate ion transporter (CHR) (TC 2.A.51) family.</text>
</comment>
<evidence type="ECO:0000256" key="5">
    <source>
        <dbReference type="ARBA" id="ARBA00022989"/>
    </source>
</evidence>
<dbReference type="PANTHER" id="PTHR43663:SF1">
    <property type="entry name" value="CHROMATE TRANSPORTER"/>
    <property type="match status" value="1"/>
</dbReference>
<comment type="subcellular location">
    <subcellularLocation>
        <location evidence="1">Cell membrane</location>
        <topology evidence="1">Multi-pass membrane protein</topology>
    </subcellularLocation>
</comment>
<keyword evidence="4 7" id="KW-0812">Transmembrane</keyword>
<evidence type="ECO:0000256" key="6">
    <source>
        <dbReference type="ARBA" id="ARBA00023136"/>
    </source>
</evidence>
<accession>A0ABM7YMZ2</accession>
<keyword evidence="3" id="KW-1003">Cell membrane</keyword>
<keyword evidence="9" id="KW-1185">Reference proteome</keyword>
<dbReference type="EMBL" id="AP025730">
    <property type="protein sequence ID" value="BDI05826.1"/>
    <property type="molecule type" value="Genomic_DNA"/>
</dbReference>
<gene>
    <name evidence="8" type="ORF">CATMQ487_27960</name>
</gene>
<dbReference type="PANTHER" id="PTHR43663">
    <property type="entry name" value="CHROMATE TRANSPORT PROTEIN-RELATED"/>
    <property type="match status" value="1"/>
</dbReference>
<name>A0ABM7YMZ2_9BURK</name>
<keyword evidence="5 7" id="KW-1133">Transmembrane helix</keyword>
<evidence type="ECO:0000313" key="9">
    <source>
        <dbReference type="Proteomes" id="UP001057498"/>
    </source>
</evidence>
<evidence type="ECO:0000256" key="4">
    <source>
        <dbReference type="ARBA" id="ARBA00022692"/>
    </source>
</evidence>